<evidence type="ECO:0000256" key="1">
    <source>
        <dbReference type="SAM" id="Coils"/>
    </source>
</evidence>
<keyword evidence="1" id="KW-0175">Coiled coil</keyword>
<organism evidence="3 4">
    <name type="scientific">Solitalea agri</name>
    <dbReference type="NCBI Taxonomy" id="2953739"/>
    <lineage>
        <taxon>Bacteria</taxon>
        <taxon>Pseudomonadati</taxon>
        <taxon>Bacteroidota</taxon>
        <taxon>Sphingobacteriia</taxon>
        <taxon>Sphingobacteriales</taxon>
        <taxon>Sphingobacteriaceae</taxon>
        <taxon>Solitalea</taxon>
    </lineage>
</organism>
<keyword evidence="4" id="KW-1185">Reference proteome</keyword>
<evidence type="ECO:0008006" key="5">
    <source>
        <dbReference type="Google" id="ProtNLM"/>
    </source>
</evidence>
<dbReference type="Proteomes" id="UP001155182">
    <property type="component" value="Unassembled WGS sequence"/>
</dbReference>
<dbReference type="AlphaFoldDB" id="A0A9X2F5R3"/>
<proteinExistence type="predicted"/>
<keyword evidence="2" id="KW-0732">Signal</keyword>
<dbReference type="EMBL" id="JAMWYS010000024">
    <property type="protein sequence ID" value="MCO4292383.1"/>
    <property type="molecule type" value="Genomic_DNA"/>
</dbReference>
<comment type="caution">
    <text evidence="3">The sequence shown here is derived from an EMBL/GenBank/DDBJ whole genome shotgun (WGS) entry which is preliminary data.</text>
</comment>
<gene>
    <name evidence="3" type="ORF">NF867_05845</name>
</gene>
<evidence type="ECO:0000313" key="4">
    <source>
        <dbReference type="Proteomes" id="UP001155182"/>
    </source>
</evidence>
<evidence type="ECO:0000313" key="3">
    <source>
        <dbReference type="EMBL" id="MCO4292383.1"/>
    </source>
</evidence>
<name>A0A9X2F5R3_9SPHI</name>
<feature type="coiled-coil region" evidence="1">
    <location>
        <begin position="20"/>
        <end position="47"/>
    </location>
</feature>
<sequence>MNIKKPVLLLFFFVLSNNLLGQTNESVQRLQERKIQLLKEKKSIEDSLIVIEQKLNILLNQSVYSKSNLEFIIVEIEKEGKLRDNPDPVNGNVKLMIPNGSFVKLYKFSNGYYVAEYNKTLGYLSELYTPNSLPYVVEFKNKFVRSGSSPSINTSPTYQASPTSITSYSSTGCPSSQCWGTTKKGNRCRNRTTNCSGYCYLHGG</sequence>
<protein>
    <recommendedName>
        <fullName evidence="5">SH3 domain-containing protein</fullName>
    </recommendedName>
</protein>
<reference evidence="3" key="1">
    <citation type="submission" date="2022-06" db="EMBL/GenBank/DDBJ databases">
        <title>Solitalea sp. MAHUQ-68 isolated from rhizospheric soil.</title>
        <authorList>
            <person name="Huq M.A."/>
        </authorList>
    </citation>
    <scope>NUCLEOTIDE SEQUENCE</scope>
    <source>
        <strain evidence="3">MAHUQ-68</strain>
    </source>
</reference>
<feature type="signal peptide" evidence="2">
    <location>
        <begin position="1"/>
        <end position="21"/>
    </location>
</feature>
<dbReference type="RefSeq" id="WP_252586749.1">
    <property type="nucleotide sequence ID" value="NZ_JAMWYS010000024.1"/>
</dbReference>
<evidence type="ECO:0000256" key="2">
    <source>
        <dbReference type="SAM" id="SignalP"/>
    </source>
</evidence>
<accession>A0A9X2F5R3</accession>
<feature type="chain" id="PRO_5040997878" description="SH3 domain-containing protein" evidence="2">
    <location>
        <begin position="22"/>
        <end position="204"/>
    </location>
</feature>